<evidence type="ECO:0000313" key="1">
    <source>
        <dbReference type="EMBL" id="MFD1687235.1"/>
    </source>
</evidence>
<evidence type="ECO:0000313" key="2">
    <source>
        <dbReference type="Proteomes" id="UP001597092"/>
    </source>
</evidence>
<protein>
    <submittedName>
        <fullName evidence="1">Uncharacterized protein</fullName>
    </submittedName>
</protein>
<organism evidence="1 2">
    <name type="scientific">Halobellus litoreus</name>
    <dbReference type="NCBI Taxonomy" id="755310"/>
    <lineage>
        <taxon>Archaea</taxon>
        <taxon>Methanobacteriati</taxon>
        <taxon>Methanobacteriota</taxon>
        <taxon>Stenosarchaea group</taxon>
        <taxon>Halobacteria</taxon>
        <taxon>Halobacteriales</taxon>
        <taxon>Haloferacaceae</taxon>
        <taxon>Halobellus</taxon>
    </lineage>
</organism>
<dbReference type="Proteomes" id="UP001597092">
    <property type="component" value="Unassembled WGS sequence"/>
</dbReference>
<sequence length="158" mass="17759">MSDRAHDLIERYDIDSELIEALLWRYGADVDAPDPESLDDARARVYEFLDEGDPSIRSAADHFYQFANHPEYGTRPDAPATEPDFEIALDGLVDAGLVARSEEERPRYSASFHDLLVELGPTFTAEDIDALCRNTGTDKRAVYHSILDSLELDLDLGR</sequence>
<dbReference type="EMBL" id="JBHUDP010000009">
    <property type="protein sequence ID" value="MFD1687235.1"/>
    <property type="molecule type" value="Genomic_DNA"/>
</dbReference>
<comment type="caution">
    <text evidence="1">The sequence shown here is derived from an EMBL/GenBank/DDBJ whole genome shotgun (WGS) entry which is preliminary data.</text>
</comment>
<proteinExistence type="predicted"/>
<name>A0ABD6DZA0_9EURY</name>
<accession>A0ABD6DZA0</accession>
<keyword evidence="2" id="KW-1185">Reference proteome</keyword>
<dbReference type="RefSeq" id="WP_256308962.1">
    <property type="nucleotide sequence ID" value="NZ_JANHAW010000003.1"/>
</dbReference>
<reference evidence="1 2" key="1">
    <citation type="journal article" date="2019" name="Int. J. Syst. Evol. Microbiol.">
        <title>The Global Catalogue of Microorganisms (GCM) 10K type strain sequencing project: providing services to taxonomists for standard genome sequencing and annotation.</title>
        <authorList>
            <consortium name="The Broad Institute Genomics Platform"/>
            <consortium name="The Broad Institute Genome Sequencing Center for Infectious Disease"/>
            <person name="Wu L."/>
            <person name="Ma J."/>
        </authorList>
    </citation>
    <scope>NUCLEOTIDE SEQUENCE [LARGE SCALE GENOMIC DNA]</scope>
    <source>
        <strain evidence="1 2">CGMCC 1.10387</strain>
    </source>
</reference>
<dbReference type="AlphaFoldDB" id="A0ABD6DZA0"/>
<gene>
    <name evidence="1" type="ORF">ACFSAS_16670</name>
</gene>